<dbReference type="Proteomes" id="UP001230685">
    <property type="component" value="Unassembled WGS sequence"/>
</dbReference>
<sequence>MQREAAVTPAIRKVVIVGGGTAGWMAAALIAKVIGAQVSIELVESDEIGIIGVGEATIPPIQHVNAVLGIDEAEFLRETRATIKLAIRFENWGRIGESYYHSFGTPGRNLAFCSFHHFWNRARRAGMDVDYWDFDLNTLCAREGKFAKIQGGDPTWDLPYAYHFDSGLYGQYLRRYSEARGVVRTEGLVEQVRRDGESGAVTALTLRDGTEIAGDLFIDCSGARGLLIQRELNVGYEDWGHWLPCDRAMAVPSARFAATAPYTRAIAHTAGWQWRIPLQHRNGNGLVYSSRHLSDDAAAATLLGNLDGEPLDQPRIIPFRTGRARRQWDRNVVAVGLSSGFLEPLESTSIYLIQSAIVRLLHLFPHAGIDPRAVAEYNRQSQIEYETVRDFIILHYHATARDDSGFWRDLRGMAVPERLAAKIALFRANGYLSQDPLDIFMEPSWVQVLMGQGIVPADHHPLADGTVDAELAAQLRELAALKREPVPGMPLHDAFLKAFGGLAA</sequence>
<dbReference type="PIRSF" id="PIRSF011396">
    <property type="entry name" value="Trp_halogenase"/>
    <property type="match status" value="1"/>
</dbReference>
<dbReference type="RefSeq" id="WP_305173039.1">
    <property type="nucleotide sequence ID" value="NZ_JAUUDS010000003.1"/>
</dbReference>
<proteinExistence type="predicted"/>
<dbReference type="SUPFAM" id="SSF51905">
    <property type="entry name" value="FAD/NAD(P)-binding domain"/>
    <property type="match status" value="1"/>
</dbReference>
<keyword evidence="2" id="KW-1185">Reference proteome</keyword>
<dbReference type="PANTHER" id="PTHR43747:SF4">
    <property type="entry name" value="FLAVIN-DEPENDENT TRYPTOPHAN HALOGENASE"/>
    <property type="match status" value="1"/>
</dbReference>
<accession>A0ABT9EK63</accession>
<evidence type="ECO:0000313" key="2">
    <source>
        <dbReference type="Proteomes" id="UP001230685"/>
    </source>
</evidence>
<dbReference type="InterPro" id="IPR033856">
    <property type="entry name" value="Trp_halogen"/>
</dbReference>
<dbReference type="InterPro" id="IPR050816">
    <property type="entry name" value="Flavin-dep_Halogenase_NPB"/>
</dbReference>
<protein>
    <submittedName>
        <fullName evidence="1">Tryptophan 7-halogenase</fullName>
    </submittedName>
</protein>
<comment type="caution">
    <text evidence="1">The sequence shown here is derived from an EMBL/GenBank/DDBJ whole genome shotgun (WGS) entry which is preliminary data.</text>
</comment>
<dbReference type="InterPro" id="IPR036188">
    <property type="entry name" value="FAD/NAD-bd_sf"/>
</dbReference>
<reference evidence="1 2" key="1">
    <citation type="submission" date="2023-07" db="EMBL/GenBank/DDBJ databases">
        <authorList>
            <person name="Kim M.K."/>
        </authorList>
    </citation>
    <scope>NUCLEOTIDE SEQUENCE [LARGE SCALE GENOMIC DNA]</scope>
    <source>
        <strain evidence="1 2">KR1UV-12</strain>
    </source>
</reference>
<dbReference type="PANTHER" id="PTHR43747">
    <property type="entry name" value="FAD-BINDING PROTEIN"/>
    <property type="match status" value="1"/>
</dbReference>
<organism evidence="1 2">
    <name type="scientific">Sphingomonas aurea</name>
    <dbReference type="NCBI Taxonomy" id="3063994"/>
    <lineage>
        <taxon>Bacteria</taxon>
        <taxon>Pseudomonadati</taxon>
        <taxon>Pseudomonadota</taxon>
        <taxon>Alphaproteobacteria</taxon>
        <taxon>Sphingomonadales</taxon>
        <taxon>Sphingomonadaceae</taxon>
        <taxon>Sphingomonas</taxon>
    </lineage>
</organism>
<dbReference type="Pfam" id="PF04820">
    <property type="entry name" value="Trp_halogenase"/>
    <property type="match status" value="1"/>
</dbReference>
<evidence type="ECO:0000313" key="1">
    <source>
        <dbReference type="EMBL" id="MDP1027334.1"/>
    </source>
</evidence>
<name>A0ABT9EK63_9SPHN</name>
<dbReference type="Gene3D" id="3.50.50.60">
    <property type="entry name" value="FAD/NAD(P)-binding domain"/>
    <property type="match status" value="1"/>
</dbReference>
<dbReference type="InterPro" id="IPR006905">
    <property type="entry name" value="Flavin_halogenase"/>
</dbReference>
<dbReference type="EMBL" id="JAUUDS010000003">
    <property type="protein sequence ID" value="MDP1027334.1"/>
    <property type="molecule type" value="Genomic_DNA"/>
</dbReference>
<gene>
    <name evidence="1" type="ORF">Q5H91_08925</name>
</gene>